<keyword evidence="4 7" id="KW-1133">Transmembrane helix</keyword>
<comment type="similarity">
    <text evidence="6">Belongs to the ThrE exporter (TC 2.A.79) family.</text>
</comment>
<feature type="transmembrane region" description="Helical" evidence="7">
    <location>
        <begin position="404"/>
        <end position="427"/>
    </location>
</feature>
<feature type="transmembrane region" description="Helical" evidence="7">
    <location>
        <begin position="183"/>
        <end position="205"/>
    </location>
</feature>
<feature type="domain" description="Threonine/serine exporter-like N-terminal" evidence="8">
    <location>
        <begin position="26"/>
        <end position="273"/>
    </location>
</feature>
<evidence type="ECO:0000256" key="4">
    <source>
        <dbReference type="ARBA" id="ARBA00022989"/>
    </source>
</evidence>
<dbReference type="RefSeq" id="WP_344344931.1">
    <property type="nucleotide sequence ID" value="NZ_BAAAQT010000008.1"/>
</dbReference>
<protein>
    <submittedName>
        <fullName evidence="10">Threonine/serine exporter family protein</fullName>
    </submittedName>
</protein>
<feature type="transmembrane region" description="Helical" evidence="7">
    <location>
        <begin position="256"/>
        <end position="280"/>
    </location>
</feature>
<feature type="transmembrane region" description="Helical" evidence="7">
    <location>
        <begin position="292"/>
        <end position="310"/>
    </location>
</feature>
<name>A0ABP5MPK4_9MICO</name>
<keyword evidence="3 7" id="KW-0812">Transmembrane</keyword>
<evidence type="ECO:0000256" key="7">
    <source>
        <dbReference type="SAM" id="Phobius"/>
    </source>
</evidence>
<evidence type="ECO:0000256" key="5">
    <source>
        <dbReference type="ARBA" id="ARBA00023136"/>
    </source>
</evidence>
<comment type="caution">
    <text evidence="10">The sequence shown here is derived from an EMBL/GenBank/DDBJ whole genome shotgun (WGS) entry which is preliminary data.</text>
</comment>
<dbReference type="InterPro" id="IPR050539">
    <property type="entry name" value="ThrE_Dicarb/AminoAcid_Exp"/>
</dbReference>
<comment type="subcellular location">
    <subcellularLocation>
        <location evidence="1">Cell membrane</location>
        <topology evidence="1">Multi-pass membrane protein</topology>
    </subcellularLocation>
</comment>
<organism evidence="10 11">
    <name type="scientific">Agrococcus versicolor</name>
    <dbReference type="NCBI Taxonomy" id="501482"/>
    <lineage>
        <taxon>Bacteria</taxon>
        <taxon>Bacillati</taxon>
        <taxon>Actinomycetota</taxon>
        <taxon>Actinomycetes</taxon>
        <taxon>Micrococcales</taxon>
        <taxon>Microbacteriaceae</taxon>
        <taxon>Agrococcus</taxon>
    </lineage>
</organism>
<evidence type="ECO:0000313" key="10">
    <source>
        <dbReference type="EMBL" id="GAA2176462.1"/>
    </source>
</evidence>
<dbReference type="InterPro" id="IPR024528">
    <property type="entry name" value="ThrE_2"/>
</dbReference>
<evidence type="ECO:0000256" key="6">
    <source>
        <dbReference type="ARBA" id="ARBA00034125"/>
    </source>
</evidence>
<evidence type="ECO:0000313" key="11">
    <source>
        <dbReference type="Proteomes" id="UP001501599"/>
    </source>
</evidence>
<dbReference type="EMBL" id="BAAAQT010000008">
    <property type="protein sequence ID" value="GAA2176462.1"/>
    <property type="molecule type" value="Genomic_DNA"/>
</dbReference>
<evidence type="ECO:0000259" key="8">
    <source>
        <dbReference type="Pfam" id="PF06738"/>
    </source>
</evidence>
<evidence type="ECO:0000256" key="2">
    <source>
        <dbReference type="ARBA" id="ARBA00022475"/>
    </source>
</evidence>
<accession>A0ABP5MPK4</accession>
<dbReference type="Pfam" id="PF06738">
    <property type="entry name" value="ThrE"/>
    <property type="match status" value="1"/>
</dbReference>
<reference evidence="11" key="1">
    <citation type="journal article" date="2019" name="Int. J. Syst. Evol. Microbiol.">
        <title>The Global Catalogue of Microorganisms (GCM) 10K type strain sequencing project: providing services to taxonomists for standard genome sequencing and annotation.</title>
        <authorList>
            <consortium name="The Broad Institute Genomics Platform"/>
            <consortium name="The Broad Institute Genome Sequencing Center for Infectious Disease"/>
            <person name="Wu L."/>
            <person name="Ma J."/>
        </authorList>
    </citation>
    <scope>NUCLEOTIDE SEQUENCE [LARGE SCALE GENOMIC DNA]</scope>
    <source>
        <strain evidence="11">JCM 16026</strain>
    </source>
</reference>
<evidence type="ECO:0000256" key="3">
    <source>
        <dbReference type="ARBA" id="ARBA00022692"/>
    </source>
</evidence>
<feature type="transmembrane region" description="Helical" evidence="7">
    <location>
        <begin position="317"/>
        <end position="337"/>
    </location>
</feature>
<feature type="transmembrane region" description="Helical" evidence="7">
    <location>
        <begin position="143"/>
        <end position="171"/>
    </location>
</feature>
<gene>
    <name evidence="10" type="ORF">GCM10009846_30380</name>
</gene>
<sequence>MRADPELPHTEMLMVVDRSMALRVLDLAVRVAEAMLTVGASANDVTLACTRIAAAYGVRPLHVDVTYNSITISWQRTVDREPTTLLRVVRAPAPDHAKLQRLQAIVVDIEAGLDLDAAIAAFDAARRRAFTYRPPVVVAAQGVVTVGVCIFMGASWLLTVVAFVAAVLAAITQRGLARMRIPFFFSQVLGALVVTAAAAATAAAGELGLEPFVDMRPSLIVAAAIVLMLSGMSVVAAAQDAIDGFSLTAQGRVMEIALLTVGVAAGVLGGLHLASMAGFSVPVATAFPLGSVGQQVVGSVLIAVAVATVFGSSLRTILLSAALGALAWAGWSAGIALGLGPPVSSAIGALVTSFAGILVAHRLHVPSIAVTTAAIVPLVPGYAVFSGLLALVDADSTAGLVAGVVQLAGAAAIGLALAAGASLGLLLGAPVRDTVESVVRGRARLR</sequence>
<evidence type="ECO:0000256" key="1">
    <source>
        <dbReference type="ARBA" id="ARBA00004651"/>
    </source>
</evidence>
<keyword evidence="2" id="KW-1003">Cell membrane</keyword>
<keyword evidence="11" id="KW-1185">Reference proteome</keyword>
<keyword evidence="5 7" id="KW-0472">Membrane</keyword>
<feature type="transmembrane region" description="Helical" evidence="7">
    <location>
        <begin position="343"/>
        <end position="361"/>
    </location>
</feature>
<dbReference type="Proteomes" id="UP001501599">
    <property type="component" value="Unassembled WGS sequence"/>
</dbReference>
<feature type="transmembrane region" description="Helical" evidence="7">
    <location>
        <begin position="368"/>
        <end position="392"/>
    </location>
</feature>
<dbReference type="PANTHER" id="PTHR34390">
    <property type="entry name" value="UPF0442 PROTEIN YJJB-RELATED"/>
    <property type="match status" value="1"/>
</dbReference>
<evidence type="ECO:0000259" key="9">
    <source>
        <dbReference type="Pfam" id="PF12821"/>
    </source>
</evidence>
<dbReference type="InterPro" id="IPR010619">
    <property type="entry name" value="ThrE-like_N"/>
</dbReference>
<dbReference type="Pfam" id="PF12821">
    <property type="entry name" value="ThrE_2"/>
    <property type="match status" value="1"/>
</dbReference>
<feature type="transmembrane region" description="Helical" evidence="7">
    <location>
        <begin position="217"/>
        <end position="236"/>
    </location>
</feature>
<feature type="domain" description="Threonine/Serine exporter ThrE" evidence="9">
    <location>
        <begin position="295"/>
        <end position="418"/>
    </location>
</feature>
<dbReference type="PANTHER" id="PTHR34390:SF2">
    <property type="entry name" value="SUCCINATE TRANSPORTER SUBUNIT YJJP-RELATED"/>
    <property type="match status" value="1"/>
</dbReference>
<proteinExistence type="inferred from homology"/>